<evidence type="ECO:0000256" key="2">
    <source>
        <dbReference type="ARBA" id="ARBA00013267"/>
    </source>
</evidence>
<comment type="caution">
    <text evidence="10">The sequence shown here is derived from an EMBL/GenBank/DDBJ whole genome shotgun (WGS) entry which is preliminary data.</text>
</comment>
<dbReference type="InterPro" id="IPR011063">
    <property type="entry name" value="TilS/TtcA_N"/>
</dbReference>
<dbReference type="EC" id="6.3.4.19" evidence="2"/>
<proteinExistence type="inferred from homology"/>
<evidence type="ECO:0000256" key="8">
    <source>
        <dbReference type="ARBA" id="ARBA00048539"/>
    </source>
</evidence>
<dbReference type="GO" id="GO:0032267">
    <property type="term" value="F:tRNA(Ile)-lysidine synthase activity"/>
    <property type="evidence" value="ECO:0007669"/>
    <property type="project" value="UniProtKB-EC"/>
</dbReference>
<organism evidence="10">
    <name type="scientific">termite gut metagenome</name>
    <dbReference type="NCBI Taxonomy" id="433724"/>
    <lineage>
        <taxon>unclassified sequences</taxon>
        <taxon>metagenomes</taxon>
        <taxon>organismal metagenomes</taxon>
    </lineage>
</organism>
<dbReference type="GO" id="GO:0008033">
    <property type="term" value="P:tRNA processing"/>
    <property type="evidence" value="ECO:0007669"/>
    <property type="project" value="UniProtKB-KW"/>
</dbReference>
<dbReference type="CDD" id="cd01992">
    <property type="entry name" value="TilS_N"/>
    <property type="match status" value="1"/>
</dbReference>
<dbReference type="InterPro" id="IPR012094">
    <property type="entry name" value="tRNA_Ile_lys_synt"/>
</dbReference>
<name>A0A5J4R3N4_9ZZZZ</name>
<dbReference type="PANTHER" id="PTHR43033:SF1">
    <property type="entry name" value="TRNA(ILE)-LYSIDINE SYNTHASE-RELATED"/>
    <property type="match status" value="1"/>
</dbReference>
<evidence type="ECO:0000313" key="10">
    <source>
        <dbReference type="EMBL" id="KAA6327884.1"/>
    </source>
</evidence>
<evidence type="ECO:0000256" key="5">
    <source>
        <dbReference type="ARBA" id="ARBA00022694"/>
    </source>
</evidence>
<dbReference type="HAMAP" id="MF_01161">
    <property type="entry name" value="tRNA_Ile_lys_synt"/>
    <property type="match status" value="1"/>
</dbReference>
<keyword evidence="4 10" id="KW-0436">Ligase</keyword>
<dbReference type="InterPro" id="IPR012796">
    <property type="entry name" value="Lysidine-tRNA-synth_C"/>
</dbReference>
<dbReference type="NCBIfam" id="TIGR02432">
    <property type="entry name" value="lysidine_TilS_N"/>
    <property type="match status" value="1"/>
</dbReference>
<dbReference type="AlphaFoldDB" id="A0A5J4R3N4"/>
<keyword evidence="6" id="KW-0547">Nucleotide-binding</keyword>
<dbReference type="PANTHER" id="PTHR43033">
    <property type="entry name" value="TRNA(ILE)-LYSIDINE SYNTHASE-RELATED"/>
    <property type="match status" value="1"/>
</dbReference>
<dbReference type="SUPFAM" id="SSF52402">
    <property type="entry name" value="Adenine nucleotide alpha hydrolases-like"/>
    <property type="match status" value="1"/>
</dbReference>
<evidence type="ECO:0000259" key="9">
    <source>
        <dbReference type="SMART" id="SM00977"/>
    </source>
</evidence>
<evidence type="ECO:0000256" key="6">
    <source>
        <dbReference type="ARBA" id="ARBA00022741"/>
    </source>
</evidence>
<dbReference type="SMART" id="SM00977">
    <property type="entry name" value="TilS_C"/>
    <property type="match status" value="1"/>
</dbReference>
<keyword evidence="7" id="KW-0067">ATP-binding</keyword>
<feature type="domain" description="Lysidine-tRNA(Ile) synthetase C-terminal" evidence="9">
    <location>
        <begin position="354"/>
        <end position="426"/>
    </location>
</feature>
<reference evidence="10" key="1">
    <citation type="submission" date="2019-03" db="EMBL/GenBank/DDBJ databases">
        <title>Single cell metagenomics reveals metabolic interactions within the superorganism composed of flagellate Streblomastix strix and complex community of Bacteroidetes bacteria on its surface.</title>
        <authorList>
            <person name="Treitli S.C."/>
            <person name="Kolisko M."/>
            <person name="Husnik F."/>
            <person name="Keeling P."/>
            <person name="Hampl V."/>
        </authorList>
    </citation>
    <scope>NUCLEOTIDE SEQUENCE</scope>
    <source>
        <strain evidence="10">STM</strain>
    </source>
</reference>
<evidence type="ECO:0000256" key="3">
    <source>
        <dbReference type="ARBA" id="ARBA00022490"/>
    </source>
</evidence>
<comment type="subcellular location">
    <subcellularLocation>
        <location evidence="1">Cytoplasm</location>
    </subcellularLocation>
</comment>
<dbReference type="InterPro" id="IPR014729">
    <property type="entry name" value="Rossmann-like_a/b/a_fold"/>
</dbReference>
<dbReference type="SUPFAM" id="SSF56037">
    <property type="entry name" value="PheT/TilS domain"/>
    <property type="match status" value="1"/>
</dbReference>
<keyword evidence="3" id="KW-0963">Cytoplasm</keyword>
<sequence length="429" mass="48997">MKQQLIHQIAHYIKQEKLLLPAGKVLVALSGGADSVALLRVLLSLGYDCEAAHCNFRLRGKESDRDEAFVRELCRELHIPLHVTSFETSQYAKEKHISIEMAARELRYNWFAKIKEASGASAIAVAHHKDDNAETLLLNLIRGTGINGLCGIRPKHGDIVRPLLCVSREEILNYLRRIKQEYVTDSTNMQDEYTRNKIRRHILPLMRDINPSITNSLVATGKYLSEAARIYHQSMEEGKARVLVAEGISIEALLREPSPRALLFEILHPLGFNPAQTEDVFRSLAGQSGKQFASKEWRVIKDRELLYMEKLGSSNDDVPPFRLAIKEQVRTLEFVIPRDKRSACFDADRFTQPFTVRKVRQGDVFVPFGMEGKKLVSDYLTDRKFSLPRKEQQWALCSGEEIVWLIGERADNRFRVDDTTRKVVVVTLE</sequence>
<dbReference type="EMBL" id="SNRY01001914">
    <property type="protein sequence ID" value="KAA6327884.1"/>
    <property type="molecule type" value="Genomic_DNA"/>
</dbReference>
<dbReference type="InterPro" id="IPR012795">
    <property type="entry name" value="tRNA_Ile_lys_synt_N"/>
</dbReference>
<protein>
    <recommendedName>
        <fullName evidence="2">tRNA(Ile)-lysidine synthetase</fullName>
        <ecNumber evidence="2">6.3.4.19</ecNumber>
    </recommendedName>
</protein>
<comment type="catalytic activity">
    <reaction evidence="8">
        <text>cytidine(34) in tRNA(Ile2) + L-lysine + ATP = lysidine(34) in tRNA(Ile2) + AMP + diphosphate + H(+)</text>
        <dbReference type="Rhea" id="RHEA:43744"/>
        <dbReference type="Rhea" id="RHEA-COMP:10625"/>
        <dbReference type="Rhea" id="RHEA-COMP:10670"/>
        <dbReference type="ChEBI" id="CHEBI:15378"/>
        <dbReference type="ChEBI" id="CHEBI:30616"/>
        <dbReference type="ChEBI" id="CHEBI:32551"/>
        <dbReference type="ChEBI" id="CHEBI:33019"/>
        <dbReference type="ChEBI" id="CHEBI:82748"/>
        <dbReference type="ChEBI" id="CHEBI:83665"/>
        <dbReference type="ChEBI" id="CHEBI:456215"/>
        <dbReference type="EC" id="6.3.4.19"/>
    </reaction>
</comment>
<keyword evidence="5" id="KW-0819">tRNA processing</keyword>
<dbReference type="Pfam" id="PF01171">
    <property type="entry name" value="ATP_bind_3"/>
    <property type="match status" value="1"/>
</dbReference>
<evidence type="ECO:0000256" key="4">
    <source>
        <dbReference type="ARBA" id="ARBA00022598"/>
    </source>
</evidence>
<gene>
    <name evidence="10" type="ORF">EZS27_023162</name>
</gene>
<evidence type="ECO:0000256" key="1">
    <source>
        <dbReference type="ARBA" id="ARBA00004496"/>
    </source>
</evidence>
<evidence type="ECO:0000256" key="7">
    <source>
        <dbReference type="ARBA" id="ARBA00022840"/>
    </source>
</evidence>
<dbReference type="GO" id="GO:0005524">
    <property type="term" value="F:ATP binding"/>
    <property type="evidence" value="ECO:0007669"/>
    <property type="project" value="UniProtKB-KW"/>
</dbReference>
<accession>A0A5J4R3N4</accession>
<dbReference type="GO" id="GO:0005737">
    <property type="term" value="C:cytoplasm"/>
    <property type="evidence" value="ECO:0007669"/>
    <property type="project" value="UniProtKB-SubCell"/>
</dbReference>
<dbReference type="Gene3D" id="3.40.50.620">
    <property type="entry name" value="HUPs"/>
    <property type="match status" value="1"/>
</dbReference>